<feature type="transmembrane region" description="Helical" evidence="1">
    <location>
        <begin position="12"/>
        <end position="31"/>
    </location>
</feature>
<dbReference type="AlphaFoldDB" id="A0A4R6WHZ2"/>
<sequence length="80" mass="9073">MNLLFIGTQELFILLPLVYGLFIIAIFYALYKVLSRLLNRYLAAKREQTAALLLQSDALKEIATAIRESNDKNGVTQEII</sequence>
<evidence type="ECO:0000313" key="2">
    <source>
        <dbReference type="EMBL" id="TDQ79774.1"/>
    </source>
</evidence>
<gene>
    <name evidence="2" type="ORF">CLV99_1223</name>
</gene>
<evidence type="ECO:0000313" key="3">
    <source>
        <dbReference type="Proteomes" id="UP000295292"/>
    </source>
</evidence>
<keyword evidence="1" id="KW-0812">Transmembrane</keyword>
<name>A0A4R6WHZ2_9SPHI</name>
<dbReference type="OrthoDB" id="798986at2"/>
<dbReference type="EMBL" id="SNYV01000011">
    <property type="protein sequence ID" value="TDQ79774.1"/>
    <property type="molecule type" value="Genomic_DNA"/>
</dbReference>
<dbReference type="RefSeq" id="WP_133583538.1">
    <property type="nucleotide sequence ID" value="NZ_SNYV01000011.1"/>
</dbReference>
<comment type="caution">
    <text evidence="2">The sequence shown here is derived from an EMBL/GenBank/DDBJ whole genome shotgun (WGS) entry which is preliminary data.</text>
</comment>
<protein>
    <submittedName>
        <fullName evidence="2">Uncharacterized protein</fullName>
    </submittedName>
</protein>
<evidence type="ECO:0000256" key="1">
    <source>
        <dbReference type="SAM" id="Phobius"/>
    </source>
</evidence>
<accession>A0A4R6WHZ2</accession>
<proteinExistence type="predicted"/>
<organism evidence="2 3">
    <name type="scientific">Sphingobacterium yanglingense</name>
    <dbReference type="NCBI Taxonomy" id="1437280"/>
    <lineage>
        <taxon>Bacteria</taxon>
        <taxon>Pseudomonadati</taxon>
        <taxon>Bacteroidota</taxon>
        <taxon>Sphingobacteriia</taxon>
        <taxon>Sphingobacteriales</taxon>
        <taxon>Sphingobacteriaceae</taxon>
        <taxon>Sphingobacterium</taxon>
    </lineage>
</organism>
<reference evidence="2 3" key="1">
    <citation type="submission" date="2019-03" db="EMBL/GenBank/DDBJ databases">
        <title>Genomic Encyclopedia of Archaeal and Bacterial Type Strains, Phase II (KMG-II): from individual species to whole genera.</title>
        <authorList>
            <person name="Goeker M."/>
        </authorList>
    </citation>
    <scope>NUCLEOTIDE SEQUENCE [LARGE SCALE GENOMIC DNA]</scope>
    <source>
        <strain evidence="2 3">DSM 28353</strain>
    </source>
</reference>
<keyword evidence="1" id="KW-0472">Membrane</keyword>
<keyword evidence="1" id="KW-1133">Transmembrane helix</keyword>
<dbReference type="Proteomes" id="UP000295292">
    <property type="component" value="Unassembled WGS sequence"/>
</dbReference>
<keyword evidence="3" id="KW-1185">Reference proteome</keyword>